<protein>
    <submittedName>
        <fullName evidence="2">Uncharacterized protein</fullName>
    </submittedName>
</protein>
<dbReference type="Proteomes" id="UP000823388">
    <property type="component" value="Chromosome 2N"/>
</dbReference>
<accession>A0A8T0VNX7</accession>
<evidence type="ECO:0000256" key="1">
    <source>
        <dbReference type="SAM" id="MobiDB-lite"/>
    </source>
</evidence>
<gene>
    <name evidence="2" type="ORF">PVAP13_2NG345306</name>
</gene>
<reference evidence="2" key="1">
    <citation type="submission" date="2020-05" db="EMBL/GenBank/DDBJ databases">
        <title>WGS assembly of Panicum virgatum.</title>
        <authorList>
            <person name="Lovell J.T."/>
            <person name="Jenkins J."/>
            <person name="Shu S."/>
            <person name="Juenger T.E."/>
            <person name="Schmutz J."/>
        </authorList>
    </citation>
    <scope>NUCLEOTIDE SEQUENCE</scope>
    <source>
        <strain evidence="2">AP13</strain>
    </source>
</reference>
<name>A0A8T0VNX7_PANVG</name>
<sequence length="234" mass="26121">MPVSVHLPCPLRGDSRILSSNRQNLTPGTRNPQQPKPEISSSKPRPQSHDPFHDRMVSAMEKAENMLSRLQLLKKRLGCLRSKSSSILHNVFKVPPDPGPVTQQLLLTFDGIKPGYEGSDELAPRVPPGKNWQSFTCSYLRIQETSYKILFEPIKGEERGVQIPLFLQQQPFHHLNLQARCSTHCLLAEKGARLVSPTGCVEDEDRIQAGYRSSCPFSMGLCMDVFVAACVLST</sequence>
<comment type="caution">
    <text evidence="2">The sequence shown here is derived from an EMBL/GenBank/DDBJ whole genome shotgun (WGS) entry which is preliminary data.</text>
</comment>
<organism evidence="2 3">
    <name type="scientific">Panicum virgatum</name>
    <name type="common">Blackwell switchgrass</name>
    <dbReference type="NCBI Taxonomy" id="38727"/>
    <lineage>
        <taxon>Eukaryota</taxon>
        <taxon>Viridiplantae</taxon>
        <taxon>Streptophyta</taxon>
        <taxon>Embryophyta</taxon>
        <taxon>Tracheophyta</taxon>
        <taxon>Spermatophyta</taxon>
        <taxon>Magnoliopsida</taxon>
        <taxon>Liliopsida</taxon>
        <taxon>Poales</taxon>
        <taxon>Poaceae</taxon>
        <taxon>PACMAD clade</taxon>
        <taxon>Panicoideae</taxon>
        <taxon>Panicodae</taxon>
        <taxon>Paniceae</taxon>
        <taxon>Panicinae</taxon>
        <taxon>Panicum</taxon>
        <taxon>Panicum sect. Hiantes</taxon>
    </lineage>
</organism>
<keyword evidence="3" id="KW-1185">Reference proteome</keyword>
<feature type="region of interest" description="Disordered" evidence="1">
    <location>
        <begin position="1"/>
        <end position="52"/>
    </location>
</feature>
<evidence type="ECO:0000313" key="2">
    <source>
        <dbReference type="EMBL" id="KAG2635296.1"/>
    </source>
</evidence>
<proteinExistence type="predicted"/>
<dbReference type="EMBL" id="CM029040">
    <property type="protein sequence ID" value="KAG2635296.1"/>
    <property type="molecule type" value="Genomic_DNA"/>
</dbReference>
<dbReference type="AlphaFoldDB" id="A0A8T0VNX7"/>
<feature type="compositionally biased region" description="Polar residues" evidence="1">
    <location>
        <begin position="17"/>
        <end position="45"/>
    </location>
</feature>
<evidence type="ECO:0000313" key="3">
    <source>
        <dbReference type="Proteomes" id="UP000823388"/>
    </source>
</evidence>